<dbReference type="GO" id="GO:0004842">
    <property type="term" value="F:ubiquitin-protein transferase activity"/>
    <property type="evidence" value="ECO:0007669"/>
    <property type="project" value="TreeGrafter"/>
</dbReference>
<dbReference type="AlphaFoldDB" id="A0A6P8PGV3"/>
<evidence type="ECO:0000259" key="3">
    <source>
        <dbReference type="Pfam" id="PF24525"/>
    </source>
</evidence>
<feature type="compositionally biased region" description="Basic and acidic residues" evidence="2">
    <location>
        <begin position="720"/>
        <end position="743"/>
    </location>
</feature>
<dbReference type="CTD" id="257160"/>
<feature type="domain" description="TTC3/DZIP3/RBM44-like helical" evidence="4">
    <location>
        <begin position="584"/>
        <end position="640"/>
    </location>
</feature>
<dbReference type="RefSeq" id="XP_033774861.1">
    <property type="nucleotide sequence ID" value="XM_033918970.1"/>
</dbReference>
<dbReference type="Proteomes" id="UP000515159">
    <property type="component" value="Chromosome 13"/>
</dbReference>
<feature type="region of interest" description="Disordered" evidence="2">
    <location>
        <begin position="169"/>
        <end position="212"/>
    </location>
</feature>
<proteinExistence type="predicted"/>
<feature type="coiled-coil region" evidence="1">
    <location>
        <begin position="233"/>
        <end position="451"/>
    </location>
</feature>
<keyword evidence="1" id="KW-0175">Coiled coil</keyword>
<dbReference type="InParanoid" id="A0A6P8PGV3"/>
<accession>A0A6P8PGV3</accession>
<feature type="region of interest" description="Disordered" evidence="2">
    <location>
        <begin position="528"/>
        <end position="557"/>
    </location>
</feature>
<organism evidence="5 6">
    <name type="scientific">Geotrypetes seraphini</name>
    <name type="common">Gaboon caecilian</name>
    <name type="synonym">Caecilia seraphini</name>
    <dbReference type="NCBI Taxonomy" id="260995"/>
    <lineage>
        <taxon>Eukaryota</taxon>
        <taxon>Metazoa</taxon>
        <taxon>Chordata</taxon>
        <taxon>Craniata</taxon>
        <taxon>Vertebrata</taxon>
        <taxon>Euteleostomi</taxon>
        <taxon>Amphibia</taxon>
        <taxon>Gymnophiona</taxon>
        <taxon>Geotrypetes</taxon>
    </lineage>
</organism>
<dbReference type="PANTHER" id="PTHR15727">
    <property type="entry name" value="RING FINGER PROTEIN 214"/>
    <property type="match status" value="1"/>
</dbReference>
<feature type="domain" description="TTC3/DZIP3-like helical" evidence="3">
    <location>
        <begin position="239"/>
        <end position="478"/>
    </location>
</feature>
<feature type="compositionally biased region" description="Low complexity" evidence="2">
    <location>
        <begin position="528"/>
        <end position="542"/>
    </location>
</feature>
<evidence type="ECO:0000256" key="2">
    <source>
        <dbReference type="SAM" id="MobiDB-lite"/>
    </source>
</evidence>
<evidence type="ECO:0000259" key="4">
    <source>
        <dbReference type="Pfam" id="PF24905"/>
    </source>
</evidence>
<sequence>MTASMYIIQVICKVTMELESKSDTILTDASGSCPGPTPEEGLSDLHIREDSSSVAEDQRSPADSHTDKKLTGVPSEEMHAELERETCVPFVDGQVILESDSLLLDSDQSYESCTEDFNLSDPKRLSPAEKTELTVCQSLAFQHLQTTAVLSKDCMGNSDTLSICSVKEPEKTLEPGRPDSTYIPVGGENGFTDDRGKQKSDPSSPDPPKVPTKMLQNAIVQTDFETRHVEVNTEDSEKNLEKMMLERTKLKESYQEVLDKQRQVENQLQVQLRQLQQRQEEERKHHQEILKAIQDVTVKREETKKRMEKEKREFNQREQELKAEVKMLQEKGTRLQTEQEEKENKIVCLTAEQSEEKEVLEQELKELKKQHSDINQSVLEETERALKAEILSLESRRDLLVLRLEEEKNEAALNLTYLRSAPLTLDAARNKQEWEMRLNNIREKKEDIFAQFNDQIQLVKNGTKLSTLTRIPSPTLPPAPAEMNLRFPVFQQNPLPPSQLPFAPGPVITALPPADSVLLSFLGPSTGSVSSQPSPSLSGSQGRNSPGLAPKVFPPHTKPVSVPPGLGGNRIPCAINQIRPPDQLSKILEKLQSRFPKCNRAQLTGILQQIKTVRGTMAGLFMEELCQLVAARLVEQQESQQNPLGPIGTPLFSAPLTNINSSRFLPATQQPYSGRLSQSSVACKPCLMCQQFVQPSDLHLMPCTHVVHKEGGNNYTGPESYHDGDKTKPTSSDERQKKDLKNN</sequence>
<dbReference type="KEGG" id="gsh:117347709"/>
<reference evidence="6" key="1">
    <citation type="submission" date="2025-08" db="UniProtKB">
        <authorList>
            <consortium name="RefSeq"/>
        </authorList>
    </citation>
    <scope>IDENTIFICATION</scope>
</reference>
<protein>
    <submittedName>
        <fullName evidence="6">RING finger protein 214 isoform X1</fullName>
    </submittedName>
</protein>
<name>A0A6P8PGV3_GEOSA</name>
<evidence type="ECO:0000256" key="1">
    <source>
        <dbReference type="SAM" id="Coils"/>
    </source>
</evidence>
<feature type="region of interest" description="Disordered" evidence="2">
    <location>
        <begin position="49"/>
        <end position="79"/>
    </location>
</feature>
<dbReference type="InterPro" id="IPR056870">
    <property type="entry name" value="TTC3/DZIP3/RBM44-like_helical"/>
</dbReference>
<feature type="region of interest" description="Disordered" evidence="2">
    <location>
        <begin position="714"/>
        <end position="743"/>
    </location>
</feature>
<dbReference type="PANTHER" id="PTHR15727:SF3">
    <property type="entry name" value="RING FINGER PROTEIN 214"/>
    <property type="match status" value="1"/>
</dbReference>
<dbReference type="Pfam" id="PF24525">
    <property type="entry name" value="TTC3"/>
    <property type="match status" value="1"/>
</dbReference>
<dbReference type="Pfam" id="PF24905">
    <property type="entry name" value="TTC3_9th"/>
    <property type="match status" value="1"/>
</dbReference>
<gene>
    <name evidence="6" type="primary">RNF214</name>
</gene>
<dbReference type="InterPro" id="IPR056872">
    <property type="entry name" value="TTC3/DZIP3-like_helical"/>
</dbReference>
<dbReference type="FunCoup" id="A0A6P8PGV3">
    <property type="interactions" value="2298"/>
</dbReference>
<dbReference type="OrthoDB" id="9834380at2759"/>
<dbReference type="GeneID" id="117347709"/>
<keyword evidence="5" id="KW-1185">Reference proteome</keyword>
<evidence type="ECO:0000313" key="6">
    <source>
        <dbReference type="RefSeq" id="XP_033774861.1"/>
    </source>
</evidence>
<evidence type="ECO:0000313" key="5">
    <source>
        <dbReference type="Proteomes" id="UP000515159"/>
    </source>
</evidence>